<name>A0A5J4RLF5_9ZZZZ</name>
<evidence type="ECO:0000313" key="1">
    <source>
        <dbReference type="EMBL" id="KAA6334936.1"/>
    </source>
</evidence>
<protein>
    <submittedName>
        <fullName evidence="1">Uncharacterized protein</fullName>
    </submittedName>
</protein>
<dbReference type="EMBL" id="SNRY01000944">
    <property type="protein sequence ID" value="KAA6334936.1"/>
    <property type="molecule type" value="Genomic_DNA"/>
</dbReference>
<reference evidence="1" key="1">
    <citation type="submission" date="2019-03" db="EMBL/GenBank/DDBJ databases">
        <title>Single cell metagenomics reveals metabolic interactions within the superorganism composed of flagellate Streblomastix strix and complex community of Bacteroidetes bacteria on its surface.</title>
        <authorList>
            <person name="Treitli S.C."/>
            <person name="Kolisko M."/>
            <person name="Husnik F."/>
            <person name="Keeling P."/>
            <person name="Hampl V."/>
        </authorList>
    </citation>
    <scope>NUCLEOTIDE SEQUENCE</scope>
    <source>
        <strain evidence="1">STM</strain>
    </source>
</reference>
<organism evidence="1">
    <name type="scientific">termite gut metagenome</name>
    <dbReference type="NCBI Taxonomy" id="433724"/>
    <lineage>
        <taxon>unclassified sequences</taxon>
        <taxon>metagenomes</taxon>
        <taxon>organismal metagenomes</taxon>
    </lineage>
</organism>
<comment type="caution">
    <text evidence="1">The sequence shown here is derived from an EMBL/GenBank/DDBJ whole genome shotgun (WGS) entry which is preliminary data.</text>
</comment>
<dbReference type="AlphaFoldDB" id="A0A5J4RLF5"/>
<gene>
    <name evidence="1" type="ORF">EZS27_016786</name>
</gene>
<sequence>MRIHIIMITWFIALLCFCGVQAQQVNDIGKIALSVVIPENVDELNTSQLSKLETKITQIVTNSGLSASGYNQSFVIYPKFAIYESQVVEGGMQNLTVITTELSLFIKQTDNNMLFSSVSKQLKGSGKTKELAITNAISKIPITDSNFNIFLETGKQKIVQYYEVNCVTIIKQADAYVNMQQYEQALGLLMSVPEEVSSCYSQILDRAISVYKSYQKQKCMEQIQQAKTFSASMDYRGALEILSGIDPLTDCFGEAQELVKAIEKKINTEEKKQWDLEMKMYNDAVDLEKKQIDAIKEIAVSYYKKRPTAVKK</sequence>
<proteinExistence type="predicted"/>
<accession>A0A5J4RLF5</accession>